<gene>
    <name evidence="1" type="ORF">GDH07_30435</name>
</gene>
<proteinExistence type="predicted"/>
<comment type="caution">
    <text evidence="1">The sequence shown here is derived from an EMBL/GenBank/DDBJ whole genome shotgun (WGS) entry which is preliminary data.</text>
</comment>
<evidence type="ECO:0000313" key="2">
    <source>
        <dbReference type="Proteomes" id="UP000486534"/>
    </source>
</evidence>
<dbReference type="EMBL" id="WHUV01000008">
    <property type="protein sequence ID" value="MQA57646.1"/>
    <property type="molecule type" value="Genomic_DNA"/>
</dbReference>
<dbReference type="RefSeq" id="WP_152899715.1">
    <property type="nucleotide sequence ID" value="NZ_WHUV01000008.1"/>
</dbReference>
<organism evidence="1 2">
    <name type="scientific">Pseudomonas piscis</name>
    <dbReference type="NCBI Taxonomy" id="2614538"/>
    <lineage>
        <taxon>Bacteria</taxon>
        <taxon>Pseudomonadati</taxon>
        <taxon>Pseudomonadota</taxon>
        <taxon>Gammaproteobacteria</taxon>
        <taxon>Pseudomonadales</taxon>
        <taxon>Pseudomonadaceae</taxon>
        <taxon>Pseudomonas</taxon>
    </lineage>
</organism>
<sequence>MTEPSNSKASQLTHRERFAEACKITDFEEHPTAVGGYKVWVVSDIVKGGRKDFDGPYFTEEEARIAAELWQATPERKCACAEVTCHCAAWNLDPKREKTIREDAMAARMILAELIGADVPKSSVAGAEEK</sequence>
<dbReference type="Proteomes" id="UP000486534">
    <property type="component" value="Unassembled WGS sequence"/>
</dbReference>
<evidence type="ECO:0000313" key="1">
    <source>
        <dbReference type="EMBL" id="MQA57646.1"/>
    </source>
</evidence>
<name>A0A7X1U829_9PSED</name>
<protein>
    <submittedName>
        <fullName evidence="1">Uncharacterized protein</fullName>
    </submittedName>
</protein>
<dbReference type="AlphaFoldDB" id="A0A7X1U829"/>
<accession>A0A7X1U829</accession>
<reference evidence="1 2" key="1">
    <citation type="submission" date="2019-10" db="EMBL/GenBank/DDBJ databases">
        <title>Pseudomonas dajingensis sp. nov., isolated from the profound head ulcers of farmed Murray cod (Maccullochella peelii peelii).</title>
        <authorList>
            <person name="Liu Y."/>
        </authorList>
    </citation>
    <scope>NUCLEOTIDE SEQUENCE [LARGE SCALE GENOMIC DNA]</scope>
    <source>
        <strain evidence="1 2">MC042</strain>
    </source>
</reference>